<dbReference type="InterPro" id="IPR050278">
    <property type="entry name" value="Serine_Prot_S9B/DPPIV"/>
</dbReference>
<keyword evidence="6" id="KW-1133">Transmembrane helix</keyword>
<dbReference type="GO" id="GO:0006508">
    <property type="term" value="P:proteolysis"/>
    <property type="evidence" value="ECO:0007669"/>
    <property type="project" value="UniProtKB-KW"/>
</dbReference>
<dbReference type="AlphaFoldDB" id="A0A4W3HK08"/>
<dbReference type="GO" id="GO:0004252">
    <property type="term" value="F:serine-type endopeptidase activity"/>
    <property type="evidence" value="ECO:0007669"/>
    <property type="project" value="InterPro"/>
</dbReference>
<proteinExistence type="predicted"/>
<dbReference type="Pfam" id="PF00930">
    <property type="entry name" value="DPPIV_N"/>
    <property type="match status" value="1"/>
</dbReference>
<dbReference type="InterPro" id="IPR001375">
    <property type="entry name" value="Peptidase_S9_cat"/>
</dbReference>
<dbReference type="FunFam" id="3.40.50.1820:FF:000003">
    <property type="entry name" value="Dipeptidyl peptidase 4"/>
    <property type="match status" value="1"/>
</dbReference>
<dbReference type="Gene3D" id="3.40.50.1820">
    <property type="entry name" value="alpha/beta hydrolase"/>
    <property type="match status" value="1"/>
</dbReference>
<reference evidence="9" key="4">
    <citation type="submission" date="2025-08" db="UniProtKB">
        <authorList>
            <consortium name="Ensembl"/>
        </authorList>
    </citation>
    <scope>IDENTIFICATION</scope>
</reference>
<evidence type="ECO:0000256" key="2">
    <source>
        <dbReference type="ARBA" id="ARBA00004485"/>
    </source>
</evidence>
<evidence type="ECO:0000256" key="1">
    <source>
        <dbReference type="ARBA" id="ARBA00004341"/>
    </source>
</evidence>
<evidence type="ECO:0000313" key="9">
    <source>
        <dbReference type="Ensembl" id="ENSCMIP00000016371.1"/>
    </source>
</evidence>
<dbReference type="PROSITE" id="PS00708">
    <property type="entry name" value="PRO_ENDOPEP_SER"/>
    <property type="match status" value="1"/>
</dbReference>
<evidence type="ECO:0000256" key="3">
    <source>
        <dbReference type="ARBA" id="ARBA00022670"/>
    </source>
</evidence>
<dbReference type="PANTHER" id="PTHR11731">
    <property type="entry name" value="PROTEASE FAMILY S9B,C DIPEPTIDYL-PEPTIDASE IV-RELATED"/>
    <property type="match status" value="1"/>
</dbReference>
<dbReference type="Proteomes" id="UP000314986">
    <property type="component" value="Unassembled WGS sequence"/>
</dbReference>
<keyword evidence="10" id="KW-1185">Reference proteome</keyword>
<reference evidence="10" key="2">
    <citation type="journal article" date="2007" name="PLoS Biol.">
        <title>Survey sequencing and comparative analysis of the elephant shark (Callorhinchus milii) genome.</title>
        <authorList>
            <person name="Venkatesh B."/>
            <person name="Kirkness E.F."/>
            <person name="Loh Y.H."/>
            <person name="Halpern A.L."/>
            <person name="Lee A.P."/>
            <person name="Johnson J."/>
            <person name="Dandona N."/>
            <person name="Viswanathan L.D."/>
            <person name="Tay A."/>
            <person name="Venter J.C."/>
            <person name="Strausberg R.L."/>
            <person name="Brenner S."/>
        </authorList>
    </citation>
    <scope>NUCLEOTIDE SEQUENCE [LARGE SCALE GENOMIC DNA]</scope>
</reference>
<evidence type="ECO:0000256" key="4">
    <source>
        <dbReference type="ARBA" id="ARBA00022801"/>
    </source>
</evidence>
<dbReference type="InterPro" id="IPR029058">
    <property type="entry name" value="AB_hydrolase_fold"/>
</dbReference>
<keyword evidence="3" id="KW-0645">Protease</keyword>
<dbReference type="GO" id="GO:0031258">
    <property type="term" value="C:lamellipodium membrane"/>
    <property type="evidence" value="ECO:0007669"/>
    <property type="project" value="UniProtKB-SubCell"/>
</dbReference>
<dbReference type="InterPro" id="IPR002469">
    <property type="entry name" value="Peptidase_S9B_N"/>
</dbReference>
<evidence type="ECO:0000256" key="6">
    <source>
        <dbReference type="SAM" id="Phobius"/>
    </source>
</evidence>
<dbReference type="Pfam" id="PF00326">
    <property type="entry name" value="Peptidase_S9"/>
    <property type="match status" value="1"/>
</dbReference>
<evidence type="ECO:0000313" key="10">
    <source>
        <dbReference type="Proteomes" id="UP000314986"/>
    </source>
</evidence>
<keyword evidence="5" id="KW-0325">Glycoprotein</keyword>
<feature type="domain" description="Dipeptidylpeptidase IV N-terminal" evidence="8">
    <location>
        <begin position="116"/>
        <end position="475"/>
    </location>
</feature>
<evidence type="ECO:0000259" key="8">
    <source>
        <dbReference type="Pfam" id="PF00930"/>
    </source>
</evidence>
<protein>
    <submittedName>
        <fullName evidence="9">Fibroblast activation protein, alpha</fullName>
    </submittedName>
</protein>
<reference evidence="10" key="3">
    <citation type="journal article" date="2014" name="Nature">
        <title>Elephant shark genome provides unique insights into gnathostome evolution.</title>
        <authorList>
            <consortium name="International Elephant Shark Genome Sequencing Consortium"/>
            <person name="Venkatesh B."/>
            <person name="Lee A.P."/>
            <person name="Ravi V."/>
            <person name="Maurya A.K."/>
            <person name="Lian M.M."/>
            <person name="Swann J.B."/>
            <person name="Ohta Y."/>
            <person name="Flajnik M.F."/>
            <person name="Sutoh Y."/>
            <person name="Kasahara M."/>
            <person name="Hoon S."/>
            <person name="Gangu V."/>
            <person name="Roy S.W."/>
            <person name="Irimia M."/>
            <person name="Korzh V."/>
            <person name="Kondrychyn I."/>
            <person name="Lim Z.W."/>
            <person name="Tay B.H."/>
            <person name="Tohari S."/>
            <person name="Kong K.W."/>
            <person name="Ho S."/>
            <person name="Lorente-Galdos B."/>
            <person name="Quilez J."/>
            <person name="Marques-Bonet T."/>
            <person name="Raney B.J."/>
            <person name="Ingham P.W."/>
            <person name="Tay A."/>
            <person name="Hillier L.W."/>
            <person name="Minx P."/>
            <person name="Boehm T."/>
            <person name="Wilson R.K."/>
            <person name="Brenner S."/>
            <person name="Warren W.C."/>
        </authorList>
    </citation>
    <scope>NUCLEOTIDE SEQUENCE [LARGE SCALE GENOMIC DNA]</scope>
</reference>
<dbReference type="SUPFAM" id="SSF53474">
    <property type="entry name" value="alpha/beta-Hydrolases"/>
    <property type="match status" value="1"/>
</dbReference>
<evidence type="ECO:0000256" key="5">
    <source>
        <dbReference type="ARBA" id="ARBA00023180"/>
    </source>
</evidence>
<sequence length="762" mass="87206">MQRLLYLLLGIVATSVIVVAIVVPLAVLMPSKTKWILLDKYRVSQKDGRPKFTLDDCFNDIYKYKTHNVRWISENEYLHKNVDGNILLYNIDTDTVSTLLSNSTFEQVKSDDYLLSPDEKFILLESNYTKTWRHSYTASYSIYDLSTGNFVSDAKLPHTIQYITWSTVGHKLVYVSNYNIYLKSEPKSAAIQITQNGEKNKIYNGIPDWLYEEEMFSSNSALWCSTGGRFFAYGEFNDTLVPLIEYSTYGDGQYPETTEITYSKAGANIPTVKLFVVDTTNMTNVQLPVPDNIKSSEYYLSSITWVTNERIAVQWIKRIQNYSSLVICDFVAPDSWDCKMKQSSIETSSTGWIGKFRPSEPFFTSDDTNFYKVMSNAEGYNHIHYVTGTKATPITMGKWEVISINALTKDTLYYISNEHEGYPGRRNLYKIGIGNQSEKKCITCDLDVNRGQYYSAYFSKSAKYYVLYCYGPGVPSVKLYNASTDQEIKTLEDNKELEDELRKIQIPTKVLKSLQLDGTKYWYQMFLPPNFDESKKYPLLIDVYGGPASQKADARFSIGWATYLASSEDIIVASFDGRGSGFQGDQIMHSLYRRLGTYEVEDQIRATRKFIELGYIDEKRIAIWGWSYGGYVTSMVLGAGSKVFKCGMAVAPVSNWTYYDAMYVERYMGLPTEADNLKFYRNSTVMQRAENFKLVDYLLIHGTADDNVHFQQAAQISKALVDNGVDFSAMWYTDKDHGLSGHANKHVYTHMSYFLKRCFSLT</sequence>
<dbReference type="Ensembl" id="ENSCMIT00000016701.1">
    <property type="protein sequence ID" value="ENSCMIP00000016371.1"/>
    <property type="gene ID" value="ENSCMIG00000007222.1"/>
</dbReference>
<accession>A0A4W3HK08</accession>
<dbReference type="InParanoid" id="A0A4W3HK08"/>
<feature type="transmembrane region" description="Helical" evidence="6">
    <location>
        <begin position="6"/>
        <end position="28"/>
    </location>
</feature>
<keyword evidence="6" id="KW-0812">Transmembrane</keyword>
<evidence type="ECO:0000259" key="7">
    <source>
        <dbReference type="Pfam" id="PF00326"/>
    </source>
</evidence>
<keyword evidence="4" id="KW-0378">Hydrolase</keyword>
<keyword evidence="6" id="KW-0472">Membrane</keyword>
<dbReference type="InterPro" id="IPR002471">
    <property type="entry name" value="Pept_S9_AS"/>
</dbReference>
<gene>
    <name evidence="9" type="primary">LOC103176370</name>
</gene>
<name>A0A4W3HK08_CALMI</name>
<dbReference type="Gene3D" id="2.140.10.30">
    <property type="entry name" value="Dipeptidylpeptidase IV, N-terminal domain"/>
    <property type="match status" value="1"/>
</dbReference>
<feature type="domain" description="Peptidase S9 prolyl oligopeptidase catalytic" evidence="7">
    <location>
        <begin position="558"/>
        <end position="760"/>
    </location>
</feature>
<organism evidence="9 10">
    <name type="scientific">Callorhinchus milii</name>
    <name type="common">Ghost shark</name>
    <dbReference type="NCBI Taxonomy" id="7868"/>
    <lineage>
        <taxon>Eukaryota</taxon>
        <taxon>Metazoa</taxon>
        <taxon>Chordata</taxon>
        <taxon>Craniata</taxon>
        <taxon>Vertebrata</taxon>
        <taxon>Chondrichthyes</taxon>
        <taxon>Holocephali</taxon>
        <taxon>Chimaeriformes</taxon>
        <taxon>Callorhinchidae</taxon>
        <taxon>Callorhinchus</taxon>
    </lineage>
</organism>
<reference evidence="9" key="5">
    <citation type="submission" date="2025-09" db="UniProtKB">
        <authorList>
            <consortium name="Ensembl"/>
        </authorList>
    </citation>
    <scope>IDENTIFICATION</scope>
</reference>
<dbReference type="GeneTree" id="ENSGT00940000165362"/>
<dbReference type="SUPFAM" id="SSF82171">
    <property type="entry name" value="DPP6 N-terminal domain-like"/>
    <property type="match status" value="1"/>
</dbReference>
<reference evidence="10" key="1">
    <citation type="journal article" date="2006" name="Science">
        <title>Ancient noncoding elements conserved in the human genome.</title>
        <authorList>
            <person name="Venkatesh B."/>
            <person name="Kirkness E.F."/>
            <person name="Loh Y.H."/>
            <person name="Halpern A.L."/>
            <person name="Lee A.P."/>
            <person name="Johnson J."/>
            <person name="Dandona N."/>
            <person name="Viswanathan L.D."/>
            <person name="Tay A."/>
            <person name="Venter J.C."/>
            <person name="Strausberg R.L."/>
            <person name="Brenner S."/>
        </authorList>
    </citation>
    <scope>NUCLEOTIDE SEQUENCE [LARGE SCALE GENOMIC DNA]</scope>
</reference>
<dbReference type="OMA" id="YDVYDIA"/>
<dbReference type="GO" id="GO:0008239">
    <property type="term" value="F:dipeptidyl-peptidase activity"/>
    <property type="evidence" value="ECO:0007669"/>
    <property type="project" value="TreeGrafter"/>
</dbReference>
<comment type="subcellular location">
    <subcellularLocation>
        <location evidence="1">Cell projection</location>
        <location evidence="1">Invadopodium membrane</location>
        <topology evidence="1">Single-pass type II membrane protein</topology>
    </subcellularLocation>
    <subcellularLocation>
        <location evidence="2">Cell projection</location>
        <location evidence="2">Lamellipodium membrane</location>
        <topology evidence="2">Single-pass type II membrane protein</topology>
    </subcellularLocation>
</comment>
<dbReference type="PANTHER" id="PTHR11731:SF202">
    <property type="entry name" value="DIPEPTIDYL PEPTIDASE FAMILY MEMBER 2"/>
    <property type="match status" value="1"/>
</dbReference>